<keyword evidence="5 12" id="KW-0285">Flavoprotein</keyword>
<comment type="caution">
    <text evidence="13">The sequence shown here is derived from an EMBL/GenBank/DDBJ whole genome shotgun (WGS) entry which is preliminary data.</text>
</comment>
<evidence type="ECO:0000256" key="7">
    <source>
        <dbReference type="ARBA" id="ARBA00022723"/>
    </source>
</evidence>
<comment type="similarity">
    <text evidence="2 12">Belongs to the ApbE family.</text>
</comment>
<dbReference type="PANTHER" id="PTHR30040">
    <property type="entry name" value="THIAMINE BIOSYNTHESIS LIPOPROTEIN APBE"/>
    <property type="match status" value="1"/>
</dbReference>
<evidence type="ECO:0000313" key="14">
    <source>
        <dbReference type="Proteomes" id="UP001149719"/>
    </source>
</evidence>
<dbReference type="GO" id="GO:0016740">
    <property type="term" value="F:transferase activity"/>
    <property type="evidence" value="ECO:0007669"/>
    <property type="project" value="UniProtKB-KW"/>
</dbReference>
<dbReference type="Gene3D" id="3.10.520.10">
    <property type="entry name" value="ApbE-like domains"/>
    <property type="match status" value="1"/>
</dbReference>
<dbReference type="SUPFAM" id="SSF143631">
    <property type="entry name" value="ApbE-like"/>
    <property type="match status" value="1"/>
</dbReference>
<evidence type="ECO:0000256" key="3">
    <source>
        <dbReference type="ARBA" id="ARBA00011955"/>
    </source>
</evidence>
<organism evidence="13 14">
    <name type="scientific">Marinomonas phaeophyticola</name>
    <dbReference type="NCBI Taxonomy" id="3004091"/>
    <lineage>
        <taxon>Bacteria</taxon>
        <taxon>Pseudomonadati</taxon>
        <taxon>Pseudomonadota</taxon>
        <taxon>Gammaproteobacteria</taxon>
        <taxon>Oceanospirillales</taxon>
        <taxon>Oceanospirillaceae</taxon>
        <taxon>Marinomonas</taxon>
    </lineage>
</organism>
<dbReference type="Proteomes" id="UP001149719">
    <property type="component" value="Unassembled WGS sequence"/>
</dbReference>
<protein>
    <recommendedName>
        <fullName evidence="4 12">FAD:protein FMN transferase</fullName>
        <ecNumber evidence="3 12">2.7.1.180</ecNumber>
    </recommendedName>
    <alternativeName>
        <fullName evidence="10 12">Flavin transferase</fullName>
    </alternativeName>
</protein>
<evidence type="ECO:0000256" key="4">
    <source>
        <dbReference type="ARBA" id="ARBA00016337"/>
    </source>
</evidence>
<dbReference type="RefSeq" id="WP_269126734.1">
    <property type="nucleotide sequence ID" value="NZ_JAPUBN010000019.1"/>
</dbReference>
<comment type="cofactor">
    <cofactor evidence="1">
        <name>Mg(2+)</name>
        <dbReference type="ChEBI" id="CHEBI:18420"/>
    </cofactor>
</comment>
<proteinExistence type="inferred from homology"/>
<evidence type="ECO:0000256" key="10">
    <source>
        <dbReference type="ARBA" id="ARBA00031306"/>
    </source>
</evidence>
<dbReference type="InterPro" id="IPR024932">
    <property type="entry name" value="ApbE"/>
</dbReference>
<dbReference type="EC" id="2.7.1.180" evidence="3 12"/>
<keyword evidence="6 12" id="KW-0808">Transferase</keyword>
<evidence type="ECO:0000256" key="2">
    <source>
        <dbReference type="ARBA" id="ARBA00008282"/>
    </source>
</evidence>
<dbReference type="InterPro" id="IPR003374">
    <property type="entry name" value="ApbE-like_sf"/>
</dbReference>
<evidence type="ECO:0000256" key="8">
    <source>
        <dbReference type="ARBA" id="ARBA00022827"/>
    </source>
</evidence>
<evidence type="ECO:0000256" key="9">
    <source>
        <dbReference type="ARBA" id="ARBA00022842"/>
    </source>
</evidence>
<keyword evidence="7 12" id="KW-0479">Metal-binding</keyword>
<evidence type="ECO:0000256" key="5">
    <source>
        <dbReference type="ARBA" id="ARBA00022630"/>
    </source>
</evidence>
<reference evidence="13" key="1">
    <citation type="submission" date="2022-12" db="EMBL/GenBank/DDBJ databases">
        <title>Marinomonas 15G1-11 sp. nov, isolated from marine algae.</title>
        <authorList>
            <person name="Butt M."/>
            <person name="Choi D.G."/>
            <person name="Kim J.M."/>
            <person name="Lee J.K."/>
            <person name="Baek J.H."/>
            <person name="Jeon C.O."/>
        </authorList>
    </citation>
    <scope>NUCLEOTIDE SEQUENCE</scope>
    <source>
        <strain evidence="13">15G1-11</strain>
    </source>
</reference>
<evidence type="ECO:0000256" key="11">
    <source>
        <dbReference type="ARBA" id="ARBA00048540"/>
    </source>
</evidence>
<dbReference type="PANTHER" id="PTHR30040:SF2">
    <property type="entry name" value="FAD:PROTEIN FMN TRANSFERASE"/>
    <property type="match status" value="1"/>
</dbReference>
<evidence type="ECO:0000256" key="6">
    <source>
        <dbReference type="ARBA" id="ARBA00022679"/>
    </source>
</evidence>
<evidence type="ECO:0000256" key="1">
    <source>
        <dbReference type="ARBA" id="ARBA00001946"/>
    </source>
</evidence>
<sequence length="341" mass="37199">MRKKIVLILAPVIVLLLLIKGMTFSPELVSFSGPTMGTTYTVKFYTVESGGNVQSLKDDVDSVLLRINQLMSTYDPSSDLSLFNKMPSGSKQEVSSEFAYVVDKALLISTMSDGYYDVTVGPLANLWGFGPDKSRDEPPTDEKINDAKQKVGYQNLLLSGNVLSKEKDIYVDLSSIAKGYGVDAIANKLDENGIESYLIEVGGEIRSKGKKEDGGSWKIAIESPAGGHNVAQLIIDVDDLAIATSGDYRNYFEKNGVRYSHIINPKTGRPITHKLVSVTIIDKTAVMADGLATAITVLGPDKGLEFAEKHGIAAYLMIKKDFGYEERVSTAFEPYLKTSIK</sequence>
<accession>A0ABT4JWR1</accession>
<name>A0ABT4JWR1_9GAMM</name>
<dbReference type="EMBL" id="JAPUBN010000019">
    <property type="protein sequence ID" value="MCZ2722800.1"/>
    <property type="molecule type" value="Genomic_DNA"/>
</dbReference>
<keyword evidence="8 12" id="KW-0274">FAD</keyword>
<comment type="catalytic activity">
    <reaction evidence="11 12">
        <text>L-threonyl-[protein] + FAD = FMN-L-threonyl-[protein] + AMP + H(+)</text>
        <dbReference type="Rhea" id="RHEA:36847"/>
        <dbReference type="Rhea" id="RHEA-COMP:11060"/>
        <dbReference type="Rhea" id="RHEA-COMP:11061"/>
        <dbReference type="ChEBI" id="CHEBI:15378"/>
        <dbReference type="ChEBI" id="CHEBI:30013"/>
        <dbReference type="ChEBI" id="CHEBI:57692"/>
        <dbReference type="ChEBI" id="CHEBI:74257"/>
        <dbReference type="ChEBI" id="CHEBI:456215"/>
        <dbReference type="EC" id="2.7.1.180"/>
    </reaction>
</comment>
<keyword evidence="14" id="KW-1185">Reference proteome</keyword>
<evidence type="ECO:0000313" key="13">
    <source>
        <dbReference type="EMBL" id="MCZ2722800.1"/>
    </source>
</evidence>
<evidence type="ECO:0000256" key="12">
    <source>
        <dbReference type="PIRNR" id="PIRNR006268"/>
    </source>
</evidence>
<gene>
    <name evidence="13" type="ORF">O1D97_14570</name>
</gene>
<keyword evidence="9 12" id="KW-0460">Magnesium</keyword>
<dbReference type="PIRSF" id="PIRSF006268">
    <property type="entry name" value="ApbE"/>
    <property type="match status" value="1"/>
</dbReference>
<dbReference type="Pfam" id="PF02424">
    <property type="entry name" value="ApbE"/>
    <property type="match status" value="1"/>
</dbReference>